<dbReference type="InterPro" id="IPR027843">
    <property type="entry name" value="DUF4440"/>
</dbReference>
<dbReference type="Pfam" id="PF14534">
    <property type="entry name" value="DUF4440"/>
    <property type="match status" value="1"/>
</dbReference>
<feature type="domain" description="DUF4440" evidence="1">
    <location>
        <begin position="18"/>
        <end position="129"/>
    </location>
</feature>
<name>A0ABQ4BBH6_9ACTN</name>
<accession>A0ABQ4BBH6</accession>
<evidence type="ECO:0000313" key="3">
    <source>
        <dbReference type="Proteomes" id="UP000624709"/>
    </source>
</evidence>
<dbReference type="SUPFAM" id="SSF54427">
    <property type="entry name" value="NTF2-like"/>
    <property type="match status" value="1"/>
</dbReference>
<reference evidence="2 3" key="1">
    <citation type="submission" date="2021-01" db="EMBL/GenBank/DDBJ databases">
        <title>Whole genome shotgun sequence of Actinoplanes palleronii NBRC 14916.</title>
        <authorList>
            <person name="Komaki H."/>
            <person name="Tamura T."/>
        </authorList>
    </citation>
    <scope>NUCLEOTIDE SEQUENCE [LARGE SCALE GENOMIC DNA]</scope>
    <source>
        <strain evidence="2 3">NBRC 14916</strain>
    </source>
</reference>
<protein>
    <recommendedName>
        <fullName evidence="1">DUF4440 domain-containing protein</fullName>
    </recommendedName>
</protein>
<evidence type="ECO:0000313" key="2">
    <source>
        <dbReference type="EMBL" id="GIE67600.1"/>
    </source>
</evidence>
<comment type="caution">
    <text evidence="2">The sequence shown here is derived from an EMBL/GenBank/DDBJ whole genome shotgun (WGS) entry which is preliminary data.</text>
</comment>
<dbReference type="EMBL" id="BOMS01000050">
    <property type="protein sequence ID" value="GIE67600.1"/>
    <property type="molecule type" value="Genomic_DNA"/>
</dbReference>
<evidence type="ECO:0000259" key="1">
    <source>
        <dbReference type="Pfam" id="PF14534"/>
    </source>
</evidence>
<sequence length="140" mass="14709">MTITTEAADAAAQSQAEIAAIPARMVRAWAAHDADAFADLFAEDGTLILPGVYRTGRAEIRDFMAAAYQGVYRGTTVTGQPIALKPLGPGAVALITVGGVLAPGQDQLDAGNAIRASWTLVKRDGRWVLAVYQNCPRDPA</sequence>
<dbReference type="InterPro" id="IPR032710">
    <property type="entry name" value="NTF2-like_dom_sf"/>
</dbReference>
<gene>
    <name evidence="2" type="ORF">Apa02nite_037080</name>
</gene>
<dbReference type="Proteomes" id="UP000624709">
    <property type="component" value="Unassembled WGS sequence"/>
</dbReference>
<dbReference type="Gene3D" id="3.10.450.50">
    <property type="match status" value="1"/>
</dbReference>
<dbReference type="RefSeq" id="WP_203826102.1">
    <property type="nucleotide sequence ID" value="NZ_BAAATY010000011.1"/>
</dbReference>
<keyword evidence="3" id="KW-1185">Reference proteome</keyword>
<proteinExistence type="predicted"/>
<dbReference type="NCBIfam" id="TIGR02246">
    <property type="entry name" value="SgcJ/EcaC family oxidoreductase"/>
    <property type="match status" value="1"/>
</dbReference>
<dbReference type="InterPro" id="IPR011944">
    <property type="entry name" value="Steroid_delta5-4_isomerase"/>
</dbReference>
<organism evidence="2 3">
    <name type="scientific">Actinoplanes palleronii</name>
    <dbReference type="NCBI Taxonomy" id="113570"/>
    <lineage>
        <taxon>Bacteria</taxon>
        <taxon>Bacillati</taxon>
        <taxon>Actinomycetota</taxon>
        <taxon>Actinomycetes</taxon>
        <taxon>Micromonosporales</taxon>
        <taxon>Micromonosporaceae</taxon>
        <taxon>Actinoplanes</taxon>
    </lineage>
</organism>